<dbReference type="InterPro" id="IPR040442">
    <property type="entry name" value="Pyrv_kinase-like_dom_sf"/>
</dbReference>
<evidence type="ECO:0000313" key="8">
    <source>
        <dbReference type="Proteomes" id="UP000254118"/>
    </source>
</evidence>
<dbReference type="PANTHER" id="PTHR32308">
    <property type="entry name" value="LYASE BETA SUBUNIT, PUTATIVE (AFU_ORTHOLOGUE AFUA_4G13030)-RELATED"/>
    <property type="match status" value="1"/>
</dbReference>
<dbReference type="Gene3D" id="3.20.20.60">
    <property type="entry name" value="Phosphoenolpyruvate-binding domains"/>
    <property type="match status" value="1"/>
</dbReference>
<dbReference type="GO" id="GO:0006107">
    <property type="term" value="P:oxaloacetate metabolic process"/>
    <property type="evidence" value="ECO:0007669"/>
    <property type="project" value="TreeGrafter"/>
</dbReference>
<dbReference type="InterPro" id="IPR015813">
    <property type="entry name" value="Pyrv/PenolPyrv_kinase-like_dom"/>
</dbReference>
<keyword evidence="7" id="KW-0378">Hydrolase</keyword>
<protein>
    <submittedName>
        <fullName evidence="7">(3S)-malyl-CoA thioesterase</fullName>
        <ecNumber evidence="7">3.1.2.-</ecNumber>
    </submittedName>
</protein>
<comment type="cofactor">
    <cofactor evidence="1">
        <name>Mg(2+)</name>
        <dbReference type="ChEBI" id="CHEBI:18420"/>
    </cofactor>
</comment>
<dbReference type="SUPFAM" id="SSF51621">
    <property type="entry name" value="Phosphoenolpyruvate/pyruvate domain"/>
    <property type="match status" value="1"/>
</dbReference>
<dbReference type="RefSeq" id="WP_115030781.1">
    <property type="nucleotide sequence ID" value="NZ_UFYA01000001.1"/>
</dbReference>
<dbReference type="GO" id="GO:0016787">
    <property type="term" value="F:hydrolase activity"/>
    <property type="evidence" value="ECO:0007669"/>
    <property type="project" value="UniProtKB-KW"/>
</dbReference>
<keyword evidence="2 5" id="KW-0479">Metal-binding</keyword>
<dbReference type="InterPro" id="IPR011206">
    <property type="entry name" value="Citrate_lyase_beta/mcl1/mcl2"/>
</dbReference>
<dbReference type="EMBL" id="UFYA01000001">
    <property type="protein sequence ID" value="STD10241.1"/>
    <property type="molecule type" value="Genomic_DNA"/>
</dbReference>
<evidence type="ECO:0000256" key="3">
    <source>
        <dbReference type="ARBA" id="ARBA00022842"/>
    </source>
</evidence>
<proteinExistence type="predicted"/>
<feature type="binding site" evidence="5">
    <location>
        <position position="159"/>
    </location>
    <ligand>
        <name>Mg(2+)</name>
        <dbReference type="ChEBI" id="CHEBI:18420"/>
    </ligand>
</feature>
<dbReference type="AlphaFoldDB" id="A0AA46BNJ2"/>
<gene>
    <name evidence="7" type="primary">mcl2</name>
    <name evidence="7" type="ORF">NCTC7915_01337</name>
</gene>
<feature type="binding site" evidence="4">
    <location>
        <position position="74"/>
    </location>
    <ligand>
        <name>substrate</name>
    </ligand>
</feature>
<feature type="binding site" evidence="4">
    <location>
        <position position="132"/>
    </location>
    <ligand>
        <name>substrate</name>
    </ligand>
</feature>
<sequence>MATTPEPTLRPRRSVLYMPASNPRALEKATTLPCDSIIFDLEDAVAPENKPAAREAACAATQSGKYGRRELIIRVNAINTPWHHDDIAAAAAAAPDAIAIPKINTAEEIHAICAALEAAHAQPTTAIWAMCETPLGVLNAPSIATASPRLHALVMGSNDLIKELHAEDIPGRAPLMAAMSWAVLAARAAKIAILDAVHNNIHDHDGFVTEATMARQMGFDGKTLIHPNHIAAANEIFSPTPAHIEQAHAIIDAWDAADGAGIATHNGRMIEQLHVDAARRTLTLAEAITALENDTTP</sequence>
<keyword evidence="3 5" id="KW-0460">Magnesium</keyword>
<dbReference type="Pfam" id="PF03328">
    <property type="entry name" value="HpcH_HpaI"/>
    <property type="match status" value="1"/>
</dbReference>
<evidence type="ECO:0000259" key="6">
    <source>
        <dbReference type="Pfam" id="PF03328"/>
    </source>
</evidence>
<dbReference type="EC" id="3.1.2.-" evidence="7"/>
<evidence type="ECO:0000256" key="5">
    <source>
        <dbReference type="PIRSR" id="PIRSR015582-2"/>
    </source>
</evidence>
<reference evidence="7 8" key="1">
    <citation type="submission" date="2018-06" db="EMBL/GenBank/DDBJ databases">
        <authorList>
            <consortium name="Pathogen Informatics"/>
            <person name="Doyle S."/>
        </authorList>
    </citation>
    <scope>NUCLEOTIDE SEQUENCE [LARGE SCALE GENOMIC DNA]</scope>
    <source>
        <strain evidence="7 8">NCTC7915</strain>
    </source>
</reference>
<evidence type="ECO:0000256" key="1">
    <source>
        <dbReference type="ARBA" id="ARBA00001946"/>
    </source>
</evidence>
<dbReference type="PIRSF" id="PIRSF015582">
    <property type="entry name" value="Cit_lyase_B"/>
    <property type="match status" value="1"/>
</dbReference>
<evidence type="ECO:0000256" key="2">
    <source>
        <dbReference type="ARBA" id="ARBA00022723"/>
    </source>
</evidence>
<accession>A0AA46BNJ2</accession>
<feature type="domain" description="HpcH/HpaI aldolase/citrate lyase" evidence="6">
    <location>
        <begin position="13"/>
        <end position="227"/>
    </location>
</feature>
<evidence type="ECO:0000313" key="7">
    <source>
        <dbReference type="EMBL" id="STD10241.1"/>
    </source>
</evidence>
<evidence type="ECO:0000256" key="4">
    <source>
        <dbReference type="PIRSR" id="PIRSR015582-1"/>
    </source>
</evidence>
<dbReference type="InterPro" id="IPR005000">
    <property type="entry name" value="Aldolase/citrate-lyase_domain"/>
</dbReference>
<name>A0AA46BNJ2_9MICO</name>
<feature type="binding site" evidence="5">
    <location>
        <position position="132"/>
    </location>
    <ligand>
        <name>Mg(2+)</name>
        <dbReference type="ChEBI" id="CHEBI:18420"/>
    </ligand>
</feature>
<dbReference type="Proteomes" id="UP000254118">
    <property type="component" value="Unassembled WGS sequence"/>
</dbReference>
<comment type="caution">
    <text evidence="7">The sequence shown here is derived from an EMBL/GenBank/DDBJ whole genome shotgun (WGS) entry which is preliminary data.</text>
</comment>
<dbReference type="GO" id="GO:0000287">
    <property type="term" value="F:magnesium ion binding"/>
    <property type="evidence" value="ECO:0007669"/>
    <property type="project" value="TreeGrafter"/>
</dbReference>
<dbReference type="PANTHER" id="PTHR32308:SF10">
    <property type="entry name" value="CITRATE LYASE SUBUNIT BETA"/>
    <property type="match status" value="1"/>
</dbReference>
<organism evidence="7 8">
    <name type="scientific">Dermatophilus congolensis</name>
    <dbReference type="NCBI Taxonomy" id="1863"/>
    <lineage>
        <taxon>Bacteria</taxon>
        <taxon>Bacillati</taxon>
        <taxon>Actinomycetota</taxon>
        <taxon>Actinomycetes</taxon>
        <taxon>Micrococcales</taxon>
        <taxon>Dermatophilaceae</taxon>
        <taxon>Dermatophilus</taxon>
    </lineage>
</organism>